<evidence type="ECO:0000313" key="2">
    <source>
        <dbReference type="Proteomes" id="UP000796761"/>
    </source>
</evidence>
<dbReference type="Proteomes" id="UP000796761">
    <property type="component" value="Unassembled WGS sequence"/>
</dbReference>
<sequence length="112" mass="12743">MIPPDVQFEPSLMELEAISSYPVTGCLREEANHYLATASFQGVFCDGCNDSCNKMRTGLVMRLKREAKMKNICLSAAKHTLQQTQKHRLKAVGRIVVYFRDVLENNVRNPLR</sequence>
<organism evidence="1 2">
    <name type="scientific">Zosterops borbonicus</name>
    <dbReference type="NCBI Taxonomy" id="364589"/>
    <lineage>
        <taxon>Eukaryota</taxon>
        <taxon>Metazoa</taxon>
        <taxon>Chordata</taxon>
        <taxon>Craniata</taxon>
        <taxon>Vertebrata</taxon>
        <taxon>Euteleostomi</taxon>
        <taxon>Archelosauria</taxon>
        <taxon>Archosauria</taxon>
        <taxon>Dinosauria</taxon>
        <taxon>Saurischia</taxon>
        <taxon>Theropoda</taxon>
        <taxon>Coelurosauria</taxon>
        <taxon>Aves</taxon>
        <taxon>Neognathae</taxon>
        <taxon>Neoaves</taxon>
        <taxon>Telluraves</taxon>
        <taxon>Australaves</taxon>
        <taxon>Passeriformes</taxon>
        <taxon>Sylvioidea</taxon>
        <taxon>Zosteropidae</taxon>
        <taxon>Zosterops</taxon>
    </lineage>
</organism>
<name>A0A8K1G885_9PASS</name>
<dbReference type="OrthoDB" id="10571554at2759"/>
<keyword evidence="2" id="KW-1185">Reference proteome</keyword>
<dbReference type="EMBL" id="SWJQ01000512">
    <property type="protein sequence ID" value="TRZ13373.1"/>
    <property type="molecule type" value="Genomic_DNA"/>
</dbReference>
<comment type="caution">
    <text evidence="1">The sequence shown here is derived from an EMBL/GenBank/DDBJ whole genome shotgun (WGS) entry which is preliminary data.</text>
</comment>
<dbReference type="AlphaFoldDB" id="A0A8K1G885"/>
<evidence type="ECO:0000313" key="1">
    <source>
        <dbReference type="EMBL" id="TRZ13373.1"/>
    </source>
</evidence>
<protein>
    <submittedName>
        <fullName evidence="1">Uncharacterized protein</fullName>
    </submittedName>
</protein>
<accession>A0A8K1G885</accession>
<reference evidence="1" key="1">
    <citation type="submission" date="2019-04" db="EMBL/GenBank/DDBJ databases">
        <title>Genome assembly of Zosterops borbonicus 15179.</title>
        <authorList>
            <person name="Leroy T."/>
            <person name="Anselmetti Y."/>
            <person name="Tilak M.-K."/>
            <person name="Nabholz B."/>
        </authorList>
    </citation>
    <scope>NUCLEOTIDE SEQUENCE</scope>
    <source>
        <strain evidence="1">HGM_15179</strain>
        <tissue evidence="1">Muscle</tissue>
    </source>
</reference>
<proteinExistence type="predicted"/>
<gene>
    <name evidence="1" type="ORF">HGM15179_013734</name>
</gene>